<keyword evidence="9" id="KW-0479">Metal-binding</keyword>
<dbReference type="PANTHER" id="PTHR19353:SF30">
    <property type="entry name" value="DELTA 8-(E)-SPHINGOLIPID DESATURASE"/>
    <property type="match status" value="1"/>
</dbReference>
<evidence type="ECO:0000256" key="14">
    <source>
        <dbReference type="ARBA" id="ARBA00023098"/>
    </source>
</evidence>
<dbReference type="OMA" id="HWGMSTS"/>
<dbReference type="PIRSF" id="PIRSF015921">
    <property type="entry name" value="FA_sphinglp_des"/>
    <property type="match status" value="1"/>
</dbReference>
<evidence type="ECO:0000313" key="20">
    <source>
        <dbReference type="Proteomes" id="UP000028524"/>
    </source>
</evidence>
<comment type="pathway">
    <text evidence="3">Sphingolipid metabolism.</text>
</comment>
<evidence type="ECO:0000256" key="12">
    <source>
        <dbReference type="ARBA" id="ARBA00023002"/>
    </source>
</evidence>
<protein>
    <recommendedName>
        <fullName evidence="6">Delta 8-(E)-sphingolipid desaturase</fullName>
        <ecNumber evidence="5">1.14.19.18</ecNumber>
    </recommendedName>
</protein>
<feature type="transmembrane region" description="Helical" evidence="17">
    <location>
        <begin position="430"/>
        <end position="448"/>
    </location>
</feature>
<evidence type="ECO:0000256" key="15">
    <source>
        <dbReference type="ARBA" id="ARBA00023136"/>
    </source>
</evidence>
<dbReference type="GO" id="GO:0016020">
    <property type="term" value="C:membrane"/>
    <property type="evidence" value="ECO:0007669"/>
    <property type="project" value="UniProtKB-SubCell"/>
</dbReference>
<dbReference type="EMBL" id="KL659987">
    <property type="protein sequence ID" value="KFA68147.1"/>
    <property type="molecule type" value="Genomic_DNA"/>
</dbReference>
<keyword evidence="14" id="KW-0443">Lipid metabolism</keyword>
<keyword evidence="10" id="KW-0746">Sphingolipid metabolism</keyword>
<dbReference type="PROSITE" id="PS50255">
    <property type="entry name" value="CYTOCHROME_B5_2"/>
    <property type="match status" value="1"/>
</dbReference>
<evidence type="ECO:0000256" key="9">
    <source>
        <dbReference type="ARBA" id="ARBA00022723"/>
    </source>
</evidence>
<evidence type="ECO:0000256" key="6">
    <source>
        <dbReference type="ARBA" id="ARBA00016939"/>
    </source>
</evidence>
<comment type="pathway">
    <text evidence="2">Lipid metabolism; sphingolipid metabolism.</text>
</comment>
<dbReference type="UniPathway" id="UPA00222"/>
<organism evidence="19 20">
    <name type="scientific">Stachybotrys chlorohalonatus (strain IBT 40285)</name>
    <dbReference type="NCBI Taxonomy" id="1283841"/>
    <lineage>
        <taxon>Eukaryota</taxon>
        <taxon>Fungi</taxon>
        <taxon>Dikarya</taxon>
        <taxon>Ascomycota</taxon>
        <taxon>Pezizomycotina</taxon>
        <taxon>Sordariomycetes</taxon>
        <taxon>Hypocreomycetidae</taxon>
        <taxon>Hypocreales</taxon>
        <taxon>Stachybotryaceae</taxon>
        <taxon>Stachybotrys</taxon>
    </lineage>
</organism>
<feature type="transmembrane region" description="Helical" evidence="17">
    <location>
        <begin position="407"/>
        <end position="424"/>
    </location>
</feature>
<dbReference type="AlphaFoldDB" id="A0A084QW12"/>
<evidence type="ECO:0000256" key="7">
    <source>
        <dbReference type="ARBA" id="ARBA00022617"/>
    </source>
</evidence>
<evidence type="ECO:0000256" key="2">
    <source>
        <dbReference type="ARBA" id="ARBA00004760"/>
    </source>
</evidence>
<dbReference type="GO" id="GO:0016717">
    <property type="term" value="F:oxidoreductase activity, acting on paired donors, with oxidation of a pair of donors resulting in the reduction of molecular oxygen to two molecules of water"/>
    <property type="evidence" value="ECO:0007669"/>
    <property type="project" value="TreeGrafter"/>
</dbReference>
<evidence type="ECO:0000256" key="1">
    <source>
        <dbReference type="ARBA" id="ARBA00004141"/>
    </source>
</evidence>
<keyword evidence="11 17" id="KW-1133">Transmembrane helix</keyword>
<dbReference type="InterPro" id="IPR036400">
    <property type="entry name" value="Cyt_B5-like_heme/steroid_sf"/>
</dbReference>
<accession>A0A084QW12</accession>
<evidence type="ECO:0000256" key="3">
    <source>
        <dbReference type="ARBA" id="ARBA00004991"/>
    </source>
</evidence>
<sequence>MMDRDAVVTPREVEVLIAKGGTIVIFDELVLNLGGWLKKHPGGRLAILHMVGKDATDEIKAYHSYDTIASMGAFRIGRKPAGPWPNMTPPIRGGIYHDNPDAEPSDAGSETSLDRDSDAATDIDDRDSQLASSISSECSSLAGLPGPGASELRKRLQGSSSPDKSAASDFVRRLSPAEYTEWAMQQNIEQDEREYPTLEPAKQQFITGKYRELHQKVHDMGYYKCPPTAYAKECVRYAALFTTFILLLRSEYYLLSAVFLGLFWHQIMFTAHDAGHCAITHIYTVDTLIAIFIADFCCGLSMGWWKSSHNVHHLITNHPEHDPDIQNLPLFATCPSFFKSLRSTYYDFTFVWDKAAEILVPYQKYTYYPIMGIARFNLYMLSWLHVFSSKSSTLGSTTAWWIRPTEIVFMTCYWILFGYCLVWRSLPNWTIRVAFTLICHMFLMPLHVQITLSHWGMSTSDIGEQESFAQRQLRTTMDVDCPRWMDFFHGGLQFQAIHHLFPRVPRHNLRKVQVLVKQFCEETAIPYSILTFYDGNQKVLNRLDEVGQQVSMLVNCQKYLVETGQTEGH</sequence>
<feature type="transmembrane region" description="Helical" evidence="17">
    <location>
        <begin position="367"/>
        <end position="386"/>
    </location>
</feature>
<dbReference type="HOGENOM" id="CLU_016265_3_0_1"/>
<dbReference type="GO" id="GO:0046872">
    <property type="term" value="F:metal ion binding"/>
    <property type="evidence" value="ECO:0007669"/>
    <property type="project" value="UniProtKB-KW"/>
</dbReference>
<evidence type="ECO:0000256" key="16">
    <source>
        <dbReference type="SAM" id="MobiDB-lite"/>
    </source>
</evidence>
<feature type="transmembrane region" description="Helical" evidence="17">
    <location>
        <begin position="283"/>
        <end position="305"/>
    </location>
</feature>
<gene>
    <name evidence="19" type="ORF">S40285_08628</name>
</gene>
<dbReference type="STRING" id="1283841.A0A084QW12"/>
<reference evidence="19 20" key="1">
    <citation type="journal article" date="2014" name="BMC Genomics">
        <title>Comparative genome sequencing reveals chemotype-specific gene clusters in the toxigenic black mold Stachybotrys.</title>
        <authorList>
            <person name="Semeiks J."/>
            <person name="Borek D."/>
            <person name="Otwinowski Z."/>
            <person name="Grishin N.V."/>
        </authorList>
    </citation>
    <scope>NUCLEOTIDE SEQUENCE [LARGE SCALE GENOMIC DNA]</scope>
    <source>
        <strain evidence="19 20">IBT 40285</strain>
    </source>
</reference>
<feature type="domain" description="Cytochrome b5 heme-binding" evidence="18">
    <location>
        <begin position="5"/>
        <end position="80"/>
    </location>
</feature>
<keyword evidence="15 17" id="KW-0472">Membrane</keyword>
<dbReference type="InParanoid" id="A0A084QW12"/>
<evidence type="ECO:0000313" key="19">
    <source>
        <dbReference type="EMBL" id="KFA68147.1"/>
    </source>
</evidence>
<evidence type="ECO:0000256" key="5">
    <source>
        <dbReference type="ARBA" id="ARBA00012019"/>
    </source>
</evidence>
<dbReference type="Gene3D" id="3.10.120.10">
    <property type="entry name" value="Cytochrome b5-like heme/steroid binding domain"/>
    <property type="match status" value="1"/>
</dbReference>
<keyword evidence="7" id="KW-0349">Heme</keyword>
<evidence type="ECO:0000256" key="4">
    <source>
        <dbReference type="ARBA" id="ARBA00009295"/>
    </source>
</evidence>
<dbReference type="SMART" id="SM01117">
    <property type="entry name" value="Cyt-b5"/>
    <property type="match status" value="1"/>
</dbReference>
<feature type="region of interest" description="Disordered" evidence="16">
    <location>
        <begin position="83"/>
        <end position="169"/>
    </location>
</feature>
<proteinExistence type="inferred from homology"/>
<evidence type="ECO:0000259" key="18">
    <source>
        <dbReference type="PROSITE" id="PS50255"/>
    </source>
</evidence>
<feature type="transmembrane region" description="Helical" evidence="17">
    <location>
        <begin position="252"/>
        <end position="271"/>
    </location>
</feature>
<keyword evidence="20" id="KW-1185">Reference proteome</keyword>
<dbReference type="OrthoDB" id="260091at2759"/>
<evidence type="ECO:0000256" key="8">
    <source>
        <dbReference type="ARBA" id="ARBA00022692"/>
    </source>
</evidence>
<evidence type="ECO:0000256" key="13">
    <source>
        <dbReference type="ARBA" id="ARBA00023004"/>
    </source>
</evidence>
<comment type="similarity">
    <text evidence="4">Belongs to the fatty acid desaturase type 1 family.</text>
</comment>
<keyword evidence="13" id="KW-0408">Iron</keyword>
<dbReference type="InterPro" id="IPR005804">
    <property type="entry name" value="FA_desaturase_dom"/>
</dbReference>
<dbReference type="Pfam" id="PF00173">
    <property type="entry name" value="Cyt-b5"/>
    <property type="match status" value="1"/>
</dbReference>
<name>A0A084QW12_STAC4</name>
<dbReference type="GO" id="GO:0006665">
    <property type="term" value="P:sphingolipid metabolic process"/>
    <property type="evidence" value="ECO:0007669"/>
    <property type="project" value="UniProtKB-UniPathway"/>
</dbReference>
<dbReference type="Pfam" id="PF00487">
    <property type="entry name" value="FA_desaturase"/>
    <property type="match status" value="1"/>
</dbReference>
<keyword evidence="8 17" id="KW-0812">Transmembrane</keyword>
<dbReference type="InterPro" id="IPR012171">
    <property type="entry name" value="Fatty_acid_desaturase"/>
</dbReference>
<keyword evidence="12" id="KW-0560">Oxidoreductase</keyword>
<evidence type="ECO:0000256" key="10">
    <source>
        <dbReference type="ARBA" id="ARBA00022919"/>
    </source>
</evidence>
<evidence type="ECO:0000256" key="11">
    <source>
        <dbReference type="ARBA" id="ARBA00022989"/>
    </source>
</evidence>
<dbReference type="SUPFAM" id="SSF55856">
    <property type="entry name" value="Cytochrome b5-like heme/steroid binding domain"/>
    <property type="match status" value="1"/>
</dbReference>
<dbReference type="EC" id="1.14.19.18" evidence="5"/>
<dbReference type="CDD" id="cd03506">
    <property type="entry name" value="Delta6-FADS-like"/>
    <property type="match status" value="1"/>
</dbReference>
<dbReference type="PANTHER" id="PTHR19353">
    <property type="entry name" value="FATTY ACID DESATURASE 2"/>
    <property type="match status" value="1"/>
</dbReference>
<evidence type="ECO:0000256" key="17">
    <source>
        <dbReference type="SAM" id="Phobius"/>
    </source>
</evidence>
<dbReference type="InterPro" id="IPR001199">
    <property type="entry name" value="Cyt_B5-like_heme/steroid-bd"/>
</dbReference>
<dbReference type="Proteomes" id="UP000028524">
    <property type="component" value="Unassembled WGS sequence"/>
</dbReference>
<comment type="subcellular location">
    <subcellularLocation>
        <location evidence="1">Membrane</location>
        <topology evidence="1">Multi-pass membrane protein</topology>
    </subcellularLocation>
</comment>
<feature type="compositionally biased region" description="Low complexity" evidence="16">
    <location>
        <begin position="129"/>
        <end position="140"/>
    </location>
</feature>